<evidence type="ECO:0000313" key="2">
    <source>
        <dbReference type="EMBL" id="TQE91101.1"/>
    </source>
</evidence>
<sequence>MQNIPQEPLKMAVHHEETGAVWRLSELFLQHIPFEHDNLIFCCIGTDRSTGDALGPLTGSILTNSQFPYKIIGTLEKPLHAINLALTIEELQQMKTYPFVVAIDACLGREKSIGQIIVQHGPLLPGKAVNKDLPPIGNISIKGVVNVGGFMEMLVLQNTRLHVTYSMSNKIARALLLAYQRHSLKRKHKPNHHRNNRNSREQISYPNFGQSGNI</sequence>
<dbReference type="Proteomes" id="UP000315753">
    <property type="component" value="Unassembled WGS sequence"/>
</dbReference>
<feature type="region of interest" description="Disordered" evidence="1">
    <location>
        <begin position="185"/>
        <end position="214"/>
    </location>
</feature>
<proteinExistence type="predicted"/>
<organism evidence="2 3">
    <name type="scientific">Ureibacillus terrenus</name>
    <dbReference type="NCBI Taxonomy" id="118246"/>
    <lineage>
        <taxon>Bacteria</taxon>
        <taxon>Bacillati</taxon>
        <taxon>Bacillota</taxon>
        <taxon>Bacilli</taxon>
        <taxon>Bacillales</taxon>
        <taxon>Caryophanaceae</taxon>
        <taxon>Ureibacillus</taxon>
    </lineage>
</organism>
<dbReference type="InterPro" id="IPR009665">
    <property type="entry name" value="YyaC"/>
</dbReference>
<accession>A0A540V2Y5</accession>
<dbReference type="AlphaFoldDB" id="A0A540V2Y5"/>
<dbReference type="OrthoDB" id="9815953at2"/>
<dbReference type="NCBIfam" id="TIGR02841">
    <property type="entry name" value="spore_YyaC"/>
    <property type="match status" value="1"/>
</dbReference>
<gene>
    <name evidence="2" type="primary">yyaC</name>
    <name evidence="2" type="ORF">FKZ59_07250</name>
</gene>
<feature type="compositionally biased region" description="Polar residues" evidence="1">
    <location>
        <begin position="201"/>
        <end position="214"/>
    </location>
</feature>
<dbReference type="RefSeq" id="WP_141602085.1">
    <property type="nucleotide sequence ID" value="NZ_JARMSB010000017.1"/>
</dbReference>
<dbReference type="InterPro" id="IPR023430">
    <property type="entry name" value="Pept_HybD-like_dom_sf"/>
</dbReference>
<dbReference type="Pfam" id="PF06866">
    <property type="entry name" value="DUF1256"/>
    <property type="match status" value="1"/>
</dbReference>
<keyword evidence="2" id="KW-0378">Hydrolase</keyword>
<dbReference type="GO" id="GO:0008233">
    <property type="term" value="F:peptidase activity"/>
    <property type="evidence" value="ECO:0007669"/>
    <property type="project" value="UniProtKB-KW"/>
</dbReference>
<comment type="caution">
    <text evidence="2">The sequence shown here is derived from an EMBL/GenBank/DDBJ whole genome shotgun (WGS) entry which is preliminary data.</text>
</comment>
<feature type="compositionally biased region" description="Basic residues" evidence="1">
    <location>
        <begin position="185"/>
        <end position="197"/>
    </location>
</feature>
<evidence type="ECO:0000313" key="3">
    <source>
        <dbReference type="Proteomes" id="UP000315753"/>
    </source>
</evidence>
<name>A0A540V2Y5_9BACL</name>
<keyword evidence="3" id="KW-1185">Reference proteome</keyword>
<dbReference type="EMBL" id="VIGD01000007">
    <property type="protein sequence ID" value="TQE91101.1"/>
    <property type="molecule type" value="Genomic_DNA"/>
</dbReference>
<reference evidence="2 3" key="1">
    <citation type="submission" date="2019-06" db="EMBL/GenBank/DDBJ databases">
        <title>Genome sequence of Ureibacillus terrenus.</title>
        <authorList>
            <person name="Maclea K.S."/>
            <person name="Simoes M."/>
        </authorList>
    </citation>
    <scope>NUCLEOTIDE SEQUENCE [LARGE SCALE GENOMIC DNA]</scope>
    <source>
        <strain evidence="2 3">ATCC BAA-384</strain>
    </source>
</reference>
<dbReference type="GO" id="GO:0006508">
    <property type="term" value="P:proteolysis"/>
    <property type="evidence" value="ECO:0007669"/>
    <property type="project" value="UniProtKB-KW"/>
</dbReference>
<dbReference type="SUPFAM" id="SSF53163">
    <property type="entry name" value="HybD-like"/>
    <property type="match status" value="1"/>
</dbReference>
<keyword evidence="2" id="KW-0645">Protease</keyword>
<protein>
    <submittedName>
        <fullName evidence="2">Spore protease YyaC</fullName>
    </submittedName>
</protein>
<evidence type="ECO:0000256" key="1">
    <source>
        <dbReference type="SAM" id="MobiDB-lite"/>
    </source>
</evidence>